<accession>A0A1D6I5Y7</accession>
<reference evidence="1" key="1">
    <citation type="submission" date="2015-12" db="EMBL/GenBank/DDBJ databases">
        <title>Update maize B73 reference genome by single molecule sequencing technologies.</title>
        <authorList>
            <consortium name="Maize Genome Sequencing Project"/>
            <person name="Ware D."/>
        </authorList>
    </citation>
    <scope>NUCLEOTIDE SEQUENCE [LARGE SCALE GENOMIC DNA]</scope>
    <source>
        <tissue evidence="1">Seedling</tissue>
    </source>
</reference>
<organism evidence="1">
    <name type="scientific">Zea mays</name>
    <name type="common">Maize</name>
    <dbReference type="NCBI Taxonomy" id="4577"/>
    <lineage>
        <taxon>Eukaryota</taxon>
        <taxon>Viridiplantae</taxon>
        <taxon>Streptophyta</taxon>
        <taxon>Embryophyta</taxon>
        <taxon>Tracheophyta</taxon>
        <taxon>Spermatophyta</taxon>
        <taxon>Magnoliopsida</taxon>
        <taxon>Liliopsida</taxon>
        <taxon>Poales</taxon>
        <taxon>Poaceae</taxon>
        <taxon>PACMAD clade</taxon>
        <taxon>Panicoideae</taxon>
        <taxon>Andropogonodae</taxon>
        <taxon>Andropogoneae</taxon>
        <taxon>Tripsacinae</taxon>
        <taxon>Zea</taxon>
    </lineage>
</organism>
<dbReference type="AlphaFoldDB" id="A0A1D6I5Y7"/>
<name>A0A1D6I5Y7_MAIZE</name>
<protein>
    <submittedName>
        <fullName evidence="1">ARP protein (REF)</fullName>
    </submittedName>
</protein>
<sequence length="109" mass="12400">MADHRHRHNPQNSSTSRLLVQHRRATTAGPAGPNASSTGSIANWWLASKKPIDKRDRSDVMVVLMFWTIWKECSRWVPGCLTVLQPWLPFLRKGLERKLIIGSWQASIG</sequence>
<gene>
    <name evidence="1" type="ORF">ZEAMMB73_Zm00001d020728</name>
</gene>
<proteinExistence type="predicted"/>
<evidence type="ECO:0000313" key="1">
    <source>
        <dbReference type="EMBL" id="ONM55500.1"/>
    </source>
</evidence>
<dbReference type="EMBL" id="CM007650">
    <property type="protein sequence ID" value="ONM55500.1"/>
    <property type="molecule type" value="Genomic_DNA"/>
</dbReference>